<dbReference type="Proteomes" id="UP001059950">
    <property type="component" value="Chromosome"/>
</dbReference>
<accession>A0ABY5GWZ6</accession>
<dbReference type="PANTHER" id="PTHR39342:SF1">
    <property type="entry name" value="UPF0283 MEMBRANE PROTEIN YCJF"/>
    <property type="match status" value="1"/>
</dbReference>
<protein>
    <submittedName>
        <fullName evidence="9">DUF697 domain-containing protein</fullName>
    </submittedName>
</protein>
<keyword evidence="3" id="KW-1003">Cell membrane</keyword>
<evidence type="ECO:0000256" key="6">
    <source>
        <dbReference type="ARBA" id="ARBA00022989"/>
    </source>
</evidence>
<name>A0ABY5GWZ6_9GAMM</name>
<dbReference type="PANTHER" id="PTHR39342">
    <property type="entry name" value="UPF0283 MEMBRANE PROTEIN YCJF"/>
    <property type="match status" value="1"/>
</dbReference>
<evidence type="ECO:0000256" key="1">
    <source>
        <dbReference type="ARBA" id="ARBA00004429"/>
    </source>
</evidence>
<keyword evidence="10" id="KW-1185">Reference proteome</keyword>
<dbReference type="InterPro" id="IPR021147">
    <property type="entry name" value="DUF697"/>
</dbReference>
<feature type="transmembrane region" description="Helical" evidence="8">
    <location>
        <begin position="90"/>
        <end position="108"/>
    </location>
</feature>
<keyword evidence="7 8" id="KW-0472">Membrane</keyword>
<dbReference type="InterPro" id="IPR006507">
    <property type="entry name" value="UPF0283"/>
</dbReference>
<proteinExistence type="inferred from homology"/>
<evidence type="ECO:0000256" key="5">
    <source>
        <dbReference type="ARBA" id="ARBA00022692"/>
    </source>
</evidence>
<keyword evidence="5 8" id="KW-0812">Transmembrane</keyword>
<sequence>MSINSEQNGDSRIPRTFKISESDLEGVIPQSIESEQNQSELRNTDPIDWNRYPQPFFSRAMKLTAAGLGGLLCLTMINDLIAMINSASELHWIFGIVVSSVLALLALISGMGLYQWLRGANDIDRIAGFQKSAVELQQQQNSGNVTSFTDSLVSFYAGTPQEKQLDKALSIMPDYLDDAERLMHLEKLFIEPLDTRVENIIRKHSVQTGLAVAASPMPSLDALLTVWRTTIMIKEISDTYGIRPNFNNRMRVLYRVGKSTAYSGLSQTALDMLDLSNFPALNLGAKALQGAGACVATSRIGIQCAALCRPIPAAPSKTGYREKLVSSLLLILGKKLNKARKSAFE</sequence>
<evidence type="ECO:0000256" key="3">
    <source>
        <dbReference type="ARBA" id="ARBA00022475"/>
    </source>
</evidence>
<gene>
    <name evidence="9" type="ORF">KDX31_04515</name>
</gene>
<dbReference type="Pfam" id="PF05128">
    <property type="entry name" value="DUF697"/>
    <property type="match status" value="1"/>
</dbReference>
<evidence type="ECO:0000256" key="8">
    <source>
        <dbReference type="SAM" id="Phobius"/>
    </source>
</evidence>
<dbReference type="EMBL" id="CP073344">
    <property type="protein sequence ID" value="UTW04284.1"/>
    <property type="molecule type" value="Genomic_DNA"/>
</dbReference>
<keyword evidence="4" id="KW-0997">Cell inner membrane</keyword>
<organism evidence="9 10">
    <name type="scientific">Amphritea atlantica</name>
    <dbReference type="NCBI Taxonomy" id="355243"/>
    <lineage>
        <taxon>Bacteria</taxon>
        <taxon>Pseudomonadati</taxon>
        <taxon>Pseudomonadota</taxon>
        <taxon>Gammaproteobacteria</taxon>
        <taxon>Oceanospirillales</taxon>
        <taxon>Oceanospirillaceae</taxon>
        <taxon>Amphritea</taxon>
    </lineage>
</organism>
<comment type="subcellular location">
    <subcellularLocation>
        <location evidence="1">Cell inner membrane</location>
        <topology evidence="1">Multi-pass membrane protein</topology>
    </subcellularLocation>
</comment>
<feature type="transmembrane region" description="Helical" evidence="8">
    <location>
        <begin position="63"/>
        <end position="84"/>
    </location>
</feature>
<comment type="similarity">
    <text evidence="2">Belongs to the UPF0283 family.</text>
</comment>
<reference evidence="9" key="1">
    <citation type="submission" date="2021-04" db="EMBL/GenBank/DDBJ databases">
        <title>Oceanospirillales bacteria with DddD are important DMSP degraders in coastal seawater.</title>
        <authorList>
            <person name="Liu J."/>
        </authorList>
    </citation>
    <scope>NUCLEOTIDE SEQUENCE</scope>
    <source>
        <strain evidence="9">GY6</strain>
    </source>
</reference>
<evidence type="ECO:0000313" key="10">
    <source>
        <dbReference type="Proteomes" id="UP001059950"/>
    </source>
</evidence>
<evidence type="ECO:0000256" key="4">
    <source>
        <dbReference type="ARBA" id="ARBA00022519"/>
    </source>
</evidence>
<keyword evidence="6 8" id="KW-1133">Transmembrane helix</keyword>
<evidence type="ECO:0000313" key="9">
    <source>
        <dbReference type="EMBL" id="UTW04284.1"/>
    </source>
</evidence>
<evidence type="ECO:0000256" key="2">
    <source>
        <dbReference type="ARBA" id="ARBA00008255"/>
    </source>
</evidence>
<evidence type="ECO:0000256" key="7">
    <source>
        <dbReference type="ARBA" id="ARBA00023136"/>
    </source>
</evidence>